<dbReference type="EMBL" id="CP117417">
    <property type="protein sequence ID" value="WCT76088.1"/>
    <property type="molecule type" value="Genomic_DNA"/>
</dbReference>
<keyword evidence="1" id="KW-0812">Transmembrane</keyword>
<sequence>MIWAVLIWPLIIGMDGAFWAKIDGMMSFPSARWRWRRRRRLPWVAMWAWCVVTIRFVAPSTQAEWQSVVMMASGVAILVWWVVAIHRDLQE</sequence>
<keyword evidence="3" id="KW-1185">Reference proteome</keyword>
<proteinExistence type="predicted"/>
<dbReference type="Proteomes" id="UP001218231">
    <property type="component" value="Chromosome"/>
</dbReference>
<feature type="transmembrane region" description="Helical" evidence="1">
    <location>
        <begin position="43"/>
        <end position="59"/>
    </location>
</feature>
<keyword evidence="1" id="KW-0472">Membrane</keyword>
<gene>
    <name evidence="2" type="ORF">PQ457_09000</name>
</gene>
<accession>A0ABY7TSU9</accession>
<evidence type="ECO:0000313" key="3">
    <source>
        <dbReference type="Proteomes" id="UP001218231"/>
    </source>
</evidence>
<evidence type="ECO:0000256" key="1">
    <source>
        <dbReference type="SAM" id="Phobius"/>
    </source>
</evidence>
<feature type="transmembrane region" description="Helical" evidence="1">
    <location>
        <begin position="6"/>
        <end position="22"/>
    </location>
</feature>
<feature type="transmembrane region" description="Helical" evidence="1">
    <location>
        <begin position="65"/>
        <end position="85"/>
    </location>
</feature>
<reference evidence="2 3" key="1">
    <citation type="submission" date="2023-02" db="EMBL/GenBank/DDBJ databases">
        <title>Genome sequence of Novosphingobium humi KACC 19094.</title>
        <authorList>
            <person name="Kim S."/>
            <person name="Heo J."/>
            <person name="Kwon S.-W."/>
        </authorList>
    </citation>
    <scope>NUCLEOTIDE SEQUENCE [LARGE SCALE GENOMIC DNA]</scope>
    <source>
        <strain evidence="2 3">KACC 19094</strain>
    </source>
</reference>
<protein>
    <submittedName>
        <fullName evidence="2">Uncharacterized protein</fullName>
    </submittedName>
</protein>
<dbReference type="RefSeq" id="WP_273616544.1">
    <property type="nucleotide sequence ID" value="NZ_CP117417.1"/>
</dbReference>
<organism evidence="2 3">
    <name type="scientific">Novosphingobium humi</name>
    <dbReference type="NCBI Taxonomy" id="2282397"/>
    <lineage>
        <taxon>Bacteria</taxon>
        <taxon>Pseudomonadati</taxon>
        <taxon>Pseudomonadota</taxon>
        <taxon>Alphaproteobacteria</taxon>
        <taxon>Sphingomonadales</taxon>
        <taxon>Sphingomonadaceae</taxon>
        <taxon>Novosphingobium</taxon>
    </lineage>
</organism>
<evidence type="ECO:0000313" key="2">
    <source>
        <dbReference type="EMBL" id="WCT76088.1"/>
    </source>
</evidence>
<name>A0ABY7TSU9_9SPHN</name>
<keyword evidence="1" id="KW-1133">Transmembrane helix</keyword>